<gene>
    <name evidence="2" type="ORF">ONZ51_g471</name>
</gene>
<dbReference type="GO" id="GO:0046933">
    <property type="term" value="F:proton-transporting ATP synthase activity, rotational mechanism"/>
    <property type="evidence" value="ECO:0007669"/>
    <property type="project" value="TreeGrafter"/>
</dbReference>
<dbReference type="PANTHER" id="PTHR28060:SF1">
    <property type="entry name" value="ATP SYNTHASE SUBUNIT J, MITOCHONDRIAL"/>
    <property type="match status" value="1"/>
</dbReference>
<evidence type="ECO:0008006" key="4">
    <source>
        <dbReference type="Google" id="ProtNLM"/>
    </source>
</evidence>
<organism evidence="2 3">
    <name type="scientific">Trametes cubensis</name>
    <dbReference type="NCBI Taxonomy" id="1111947"/>
    <lineage>
        <taxon>Eukaryota</taxon>
        <taxon>Fungi</taxon>
        <taxon>Dikarya</taxon>
        <taxon>Basidiomycota</taxon>
        <taxon>Agaricomycotina</taxon>
        <taxon>Agaricomycetes</taxon>
        <taxon>Polyporales</taxon>
        <taxon>Polyporaceae</taxon>
        <taxon>Trametes</taxon>
    </lineage>
</organism>
<evidence type="ECO:0000256" key="1">
    <source>
        <dbReference type="SAM" id="MobiDB-lite"/>
    </source>
</evidence>
<dbReference type="GO" id="GO:0045259">
    <property type="term" value="C:proton-transporting ATP synthase complex"/>
    <property type="evidence" value="ECO:0007669"/>
    <property type="project" value="InterPro"/>
</dbReference>
<accession>A0AAD7U3A7</accession>
<dbReference type="InterPro" id="IPR006995">
    <property type="entry name" value="ATP_synth_F0_jsu"/>
</dbReference>
<evidence type="ECO:0000313" key="3">
    <source>
        <dbReference type="Proteomes" id="UP001215151"/>
    </source>
</evidence>
<dbReference type="EMBL" id="JAPEVG010000005">
    <property type="protein sequence ID" value="KAJ8501672.1"/>
    <property type="molecule type" value="Genomic_DNA"/>
</dbReference>
<feature type="region of interest" description="Disordered" evidence="1">
    <location>
        <begin position="88"/>
        <end position="110"/>
    </location>
</feature>
<dbReference type="Proteomes" id="UP001215151">
    <property type="component" value="Unassembled WGS sequence"/>
</dbReference>
<dbReference type="Pfam" id="PF04911">
    <property type="entry name" value="ATP-synt_J"/>
    <property type="match status" value="1"/>
</dbReference>
<dbReference type="PANTHER" id="PTHR28060">
    <property type="entry name" value="ATP SYNTHASE SUBUNIT J, MITOCHONDRIAL"/>
    <property type="match status" value="1"/>
</dbReference>
<keyword evidence="3" id="KW-1185">Reference proteome</keyword>
<name>A0AAD7U3A7_9APHY</name>
<proteinExistence type="predicted"/>
<protein>
    <recommendedName>
        <fullName evidence="4">ATP synthase subunit J, mitochondrial</fullName>
    </recommendedName>
</protein>
<sequence length="110" mass="12357">MEVLLDANNNLSYSKRHPVTSRRVFFVLDPLPPQPPFPATSSTMSFLGLRKWPTPARPIPVAKPMWPFLTASLLTIYLVGKAQDMGVKSEGFRNDPRNPYAAQIAKESHH</sequence>
<comment type="caution">
    <text evidence="2">The sequence shown here is derived from an EMBL/GenBank/DDBJ whole genome shotgun (WGS) entry which is preliminary data.</text>
</comment>
<evidence type="ECO:0000313" key="2">
    <source>
        <dbReference type="EMBL" id="KAJ8501672.1"/>
    </source>
</evidence>
<reference evidence="2" key="1">
    <citation type="submission" date="2022-11" db="EMBL/GenBank/DDBJ databases">
        <title>Genome Sequence of Cubamyces cubensis.</title>
        <authorList>
            <person name="Buettner E."/>
        </authorList>
    </citation>
    <scope>NUCLEOTIDE SEQUENCE</scope>
    <source>
        <strain evidence="2">MPL-01</strain>
    </source>
</reference>
<dbReference type="AlphaFoldDB" id="A0AAD7U3A7"/>